<keyword evidence="3" id="KW-1185">Reference proteome</keyword>
<reference evidence="2 3" key="1">
    <citation type="submission" date="2019-06" db="EMBL/GenBank/DDBJ databases">
        <title>Sequencing the genomes of 1000 actinobacteria strains.</title>
        <authorList>
            <person name="Klenk H.-P."/>
        </authorList>
    </citation>
    <scope>NUCLEOTIDE SEQUENCE [LARGE SCALE GENOMIC DNA]</scope>
    <source>
        <strain evidence="2 3">DSM 45679</strain>
    </source>
</reference>
<dbReference type="InterPro" id="IPR001387">
    <property type="entry name" value="Cro/C1-type_HTH"/>
</dbReference>
<dbReference type="Proteomes" id="UP000320876">
    <property type="component" value="Unassembled WGS sequence"/>
</dbReference>
<dbReference type="EMBL" id="VFML01000001">
    <property type="protein sequence ID" value="TQJ02093.1"/>
    <property type="molecule type" value="Genomic_DNA"/>
</dbReference>
<sequence length="210" mass="23436">MRSRELGEGLRAAMERVGLNGKQAGRLLGWPQSRVSRLLSGKRYGNEIESRVRARLARQALLSRSSRCHFVFFIHEFALRLPVGGAEVMSEQLHHLLRLSVRPYVTVRVIPAAAGAHAGVAGAFMLIESAEFAPVVYLDSETSSLFLETREEVAAHRLVLKTLASTALDERESRELIAEWAIDLYGRREDHHAHAGAGRDCLAHEQLQHQ</sequence>
<evidence type="ECO:0000313" key="2">
    <source>
        <dbReference type="EMBL" id="TQJ02093.1"/>
    </source>
</evidence>
<feature type="domain" description="DUF5753" evidence="1">
    <location>
        <begin position="44"/>
        <end position="179"/>
    </location>
</feature>
<dbReference type="CDD" id="cd00093">
    <property type="entry name" value="HTH_XRE"/>
    <property type="match status" value="1"/>
</dbReference>
<protein>
    <recommendedName>
        <fullName evidence="1">DUF5753 domain-containing protein</fullName>
    </recommendedName>
</protein>
<proteinExistence type="predicted"/>
<dbReference type="InterPro" id="IPR043917">
    <property type="entry name" value="DUF5753"/>
</dbReference>
<comment type="caution">
    <text evidence="2">The sequence shown here is derived from an EMBL/GenBank/DDBJ whole genome shotgun (WGS) entry which is preliminary data.</text>
</comment>
<accession>A0A542DG77</accession>
<evidence type="ECO:0000313" key="3">
    <source>
        <dbReference type="Proteomes" id="UP000320876"/>
    </source>
</evidence>
<dbReference type="Gene3D" id="1.10.260.40">
    <property type="entry name" value="lambda repressor-like DNA-binding domains"/>
    <property type="match status" value="1"/>
</dbReference>
<name>A0A542DG77_AMYCI</name>
<dbReference type="Pfam" id="PF19054">
    <property type="entry name" value="DUF5753"/>
    <property type="match status" value="1"/>
</dbReference>
<dbReference type="InterPro" id="IPR010982">
    <property type="entry name" value="Lambda_DNA-bd_dom_sf"/>
</dbReference>
<dbReference type="GO" id="GO:0003677">
    <property type="term" value="F:DNA binding"/>
    <property type="evidence" value="ECO:0007669"/>
    <property type="project" value="InterPro"/>
</dbReference>
<organism evidence="2 3">
    <name type="scientific">Amycolatopsis cihanbeyliensis</name>
    <dbReference type="NCBI Taxonomy" id="1128664"/>
    <lineage>
        <taxon>Bacteria</taxon>
        <taxon>Bacillati</taxon>
        <taxon>Actinomycetota</taxon>
        <taxon>Actinomycetes</taxon>
        <taxon>Pseudonocardiales</taxon>
        <taxon>Pseudonocardiaceae</taxon>
        <taxon>Amycolatopsis</taxon>
    </lineage>
</organism>
<evidence type="ECO:0000259" key="1">
    <source>
        <dbReference type="Pfam" id="PF19054"/>
    </source>
</evidence>
<dbReference type="AlphaFoldDB" id="A0A542DG77"/>
<gene>
    <name evidence="2" type="ORF">FB471_1810</name>
</gene>
<dbReference type="SUPFAM" id="SSF47413">
    <property type="entry name" value="lambda repressor-like DNA-binding domains"/>
    <property type="match status" value="1"/>
</dbReference>